<dbReference type="AlphaFoldDB" id="A0ABD1FHL0"/>
<gene>
    <name evidence="1" type="ORF">AAHA92_34001</name>
</gene>
<sequence>MFEFLYRRELATTVGNCRWWWPHPRSLISSHALRVLSVAKFWILVVVFSAPTPRASSLRMSPGAVVGLPLEPPPLLGIFPSPSSRAVRRLFCRRRLLAAGAALKQTVVLGHTTPNCRDQIEQPKLLS</sequence>
<name>A0ABD1FHL0_SALDI</name>
<accession>A0ABD1FHL0</accession>
<comment type="caution">
    <text evidence="1">The sequence shown here is derived from an EMBL/GenBank/DDBJ whole genome shotgun (WGS) entry which is preliminary data.</text>
</comment>
<keyword evidence="2" id="KW-1185">Reference proteome</keyword>
<dbReference type="Proteomes" id="UP001567538">
    <property type="component" value="Unassembled WGS sequence"/>
</dbReference>
<organism evidence="1 2">
    <name type="scientific">Salvia divinorum</name>
    <name type="common">Maria pastora</name>
    <name type="synonym">Diviner's sage</name>
    <dbReference type="NCBI Taxonomy" id="28513"/>
    <lineage>
        <taxon>Eukaryota</taxon>
        <taxon>Viridiplantae</taxon>
        <taxon>Streptophyta</taxon>
        <taxon>Embryophyta</taxon>
        <taxon>Tracheophyta</taxon>
        <taxon>Spermatophyta</taxon>
        <taxon>Magnoliopsida</taxon>
        <taxon>eudicotyledons</taxon>
        <taxon>Gunneridae</taxon>
        <taxon>Pentapetalae</taxon>
        <taxon>asterids</taxon>
        <taxon>lamiids</taxon>
        <taxon>Lamiales</taxon>
        <taxon>Lamiaceae</taxon>
        <taxon>Nepetoideae</taxon>
        <taxon>Mentheae</taxon>
        <taxon>Salviinae</taxon>
        <taxon>Salvia</taxon>
        <taxon>Salvia subgen. Calosphace</taxon>
    </lineage>
</organism>
<proteinExistence type="predicted"/>
<dbReference type="EMBL" id="JBEAFC010000015">
    <property type="protein sequence ID" value="KAL1531310.1"/>
    <property type="molecule type" value="Genomic_DNA"/>
</dbReference>
<evidence type="ECO:0000313" key="2">
    <source>
        <dbReference type="Proteomes" id="UP001567538"/>
    </source>
</evidence>
<evidence type="ECO:0000313" key="1">
    <source>
        <dbReference type="EMBL" id="KAL1531310.1"/>
    </source>
</evidence>
<reference evidence="1 2" key="1">
    <citation type="submission" date="2024-06" db="EMBL/GenBank/DDBJ databases">
        <title>A chromosome level genome sequence of Diviner's sage (Salvia divinorum).</title>
        <authorList>
            <person name="Ford S.A."/>
            <person name="Ro D.-K."/>
            <person name="Ness R.W."/>
            <person name="Phillips M.A."/>
        </authorList>
    </citation>
    <scope>NUCLEOTIDE SEQUENCE [LARGE SCALE GENOMIC DNA]</scope>
    <source>
        <strain evidence="1">SAF-2024a</strain>
        <tissue evidence="1">Leaf</tissue>
    </source>
</reference>
<protein>
    <submittedName>
        <fullName evidence="1">Uncharacterized protein</fullName>
    </submittedName>
</protein>